<feature type="signal peptide" evidence="1">
    <location>
        <begin position="1"/>
        <end position="27"/>
    </location>
</feature>
<dbReference type="SUPFAM" id="SSF51126">
    <property type="entry name" value="Pectin lyase-like"/>
    <property type="match status" value="1"/>
</dbReference>
<sequence>MMRRKLLRTFRNSYLAVLLILASNALAQNLTPVPGTGQIHEAIQVQKAFMLPGDTVKSTAKNADTCRQLAIKNGNLYRYNCSLGHWVKIVSGSSLDSVRRSNDTLYFRTASGEIAVKMEGIEIAGINGLADSLIRKLSGKIVQTVDQLPAYPTTDSLIFVADTVRGGLFASQAAGSADGGVVFDASDGGYWRRVYDPAGGINVRWYGPAADSLTDDIAKIQAAINRAAADSVGLVTMRGMNILIDSAIRLPSNMTLDATGSYIQVKKYSNEYLVRNADFVNGNTNKEVFGGRWNGNGLTQTVSAGTDIESARACAGFFFYRSSKLRIHDLEVDSTKAWGVSGINCDQIHVYNVHFEQNPFDASGNPAVGINGDGVTFNAGNALIENITGFTNDDMVAFGCGGPTIASTPLPPVDLRDYENITIRDIFPSSRQGVTTHRGVGLYSRNGYKLSNITIDGINGNTSAGAVVMSDPNGVGANFRNVKINNINGSSVFIPTSPSTYNGFGIIGFNAIQFIDNISISNVNRYDTYSSPADMIKTQDSSIIGNMNLSNISVKANGARITFINDGGTIRNINLSNVMLLDSAGLFPQGLYTRSASNFGGDTVRISGYAVNVTQDNSYVPIAKGGKKIWLNLPTVILDDTTDLVRRDGATVYTRSTGLNTFQNNRWYGHSMLNQNAVDQSFTGRITGPLYSSGGMGIGVTSLTSTFQVTGSMAINHRVITGNTTAGAEVVLYANNTGTATISLPAASSCPGRVYIIKKISANGNDVVIDPNASESIDGQPTKTITLQYSAVAFHSSGANWFSIGAYATSMTL</sequence>
<dbReference type="InterPro" id="IPR012334">
    <property type="entry name" value="Pectin_lyas_fold"/>
</dbReference>
<comment type="caution">
    <text evidence="2">The sequence shown here is derived from an EMBL/GenBank/DDBJ whole genome shotgun (WGS) entry which is preliminary data.</text>
</comment>
<evidence type="ECO:0000313" key="2">
    <source>
        <dbReference type="EMBL" id="MBO9151933.1"/>
    </source>
</evidence>
<evidence type="ECO:0000313" key="3">
    <source>
        <dbReference type="Proteomes" id="UP000679126"/>
    </source>
</evidence>
<evidence type="ECO:0000256" key="1">
    <source>
        <dbReference type="SAM" id="SignalP"/>
    </source>
</evidence>
<dbReference type="InterPro" id="IPR011050">
    <property type="entry name" value="Pectin_lyase_fold/virulence"/>
</dbReference>
<name>A0ABS3YB81_9BACT</name>
<feature type="chain" id="PRO_5046781152" evidence="1">
    <location>
        <begin position="28"/>
        <end position="813"/>
    </location>
</feature>
<keyword evidence="3" id="KW-1185">Reference proteome</keyword>
<proteinExistence type="predicted"/>
<protein>
    <submittedName>
        <fullName evidence="2">Uncharacterized protein</fullName>
    </submittedName>
</protein>
<gene>
    <name evidence="2" type="ORF">J7I43_06920</name>
</gene>
<accession>A0ABS3YB81</accession>
<dbReference type="Gene3D" id="2.160.20.10">
    <property type="entry name" value="Single-stranded right-handed beta-helix, Pectin lyase-like"/>
    <property type="match status" value="1"/>
</dbReference>
<organism evidence="2 3">
    <name type="scientific">Chitinophaga chungangae</name>
    <dbReference type="NCBI Taxonomy" id="2821488"/>
    <lineage>
        <taxon>Bacteria</taxon>
        <taxon>Pseudomonadati</taxon>
        <taxon>Bacteroidota</taxon>
        <taxon>Chitinophagia</taxon>
        <taxon>Chitinophagales</taxon>
        <taxon>Chitinophagaceae</taxon>
        <taxon>Chitinophaga</taxon>
    </lineage>
</organism>
<keyword evidence="1" id="KW-0732">Signal</keyword>
<dbReference type="EMBL" id="JAGHKP010000001">
    <property type="protein sequence ID" value="MBO9151933.1"/>
    <property type="molecule type" value="Genomic_DNA"/>
</dbReference>
<reference evidence="3" key="1">
    <citation type="submission" date="2021-03" db="EMBL/GenBank/DDBJ databases">
        <title>Assistant Professor.</title>
        <authorList>
            <person name="Huq M.A."/>
        </authorList>
    </citation>
    <scope>NUCLEOTIDE SEQUENCE [LARGE SCALE GENOMIC DNA]</scope>
    <source>
        <strain evidence="3">MAH-28</strain>
    </source>
</reference>
<dbReference type="Proteomes" id="UP000679126">
    <property type="component" value="Unassembled WGS sequence"/>
</dbReference>
<dbReference type="RefSeq" id="WP_209144600.1">
    <property type="nucleotide sequence ID" value="NZ_JAGHKP010000001.1"/>
</dbReference>